<keyword evidence="3" id="KW-1185">Reference proteome</keyword>
<dbReference type="RefSeq" id="WP_019467219.1">
    <property type="nucleotide sequence ID" value="NZ_ALOY01000182.1"/>
</dbReference>
<keyword evidence="1" id="KW-1133">Transmembrane helix</keyword>
<name>A0A075K7G0_9GAMM</name>
<evidence type="ECO:0000313" key="3">
    <source>
        <dbReference type="Proteomes" id="UP000027987"/>
    </source>
</evidence>
<dbReference type="Proteomes" id="UP000027987">
    <property type="component" value="Chromosome"/>
</dbReference>
<dbReference type="PATRIC" id="fig|1217721.7.peg.2636"/>
<dbReference type="HOGENOM" id="CLU_150007_0_0_6"/>
<proteinExistence type="predicted"/>
<accession>A0A075K7G0</accession>
<dbReference type="OrthoDB" id="1551186at2"/>
<protein>
    <recommendedName>
        <fullName evidence="4">Major facilitator superfamily (MFS) profile domain-containing protein</fullName>
    </recommendedName>
</protein>
<sequence length="143" mass="15622">MAPAPHGKSALEDLPVPVKLKLAGLWASLMFCYIYGDYFGLYQPGILQDMLQGKMGPLGPTTQGVLLGTSVLMAVPSVMVFLSLVMKPALGRTVNMILGLLYALIMAVSMPGAWTFYLFLGVIEIILSLLIVWYAWKWPRVSG</sequence>
<evidence type="ECO:0000256" key="1">
    <source>
        <dbReference type="SAM" id="Phobius"/>
    </source>
</evidence>
<gene>
    <name evidence="2" type="ORF">HY57_12805</name>
</gene>
<dbReference type="STRING" id="1217721.HY57_12805"/>
<evidence type="ECO:0000313" key="2">
    <source>
        <dbReference type="EMBL" id="AIF48078.1"/>
    </source>
</evidence>
<feature type="transmembrane region" description="Helical" evidence="1">
    <location>
        <begin position="116"/>
        <end position="136"/>
    </location>
</feature>
<evidence type="ECO:0008006" key="4">
    <source>
        <dbReference type="Google" id="ProtNLM"/>
    </source>
</evidence>
<dbReference type="Pfam" id="PF19851">
    <property type="entry name" value="DUF6326"/>
    <property type="match status" value="1"/>
</dbReference>
<organism evidence="2 3">
    <name type="scientific">Dyella japonica A8</name>
    <dbReference type="NCBI Taxonomy" id="1217721"/>
    <lineage>
        <taxon>Bacteria</taxon>
        <taxon>Pseudomonadati</taxon>
        <taxon>Pseudomonadota</taxon>
        <taxon>Gammaproteobacteria</taxon>
        <taxon>Lysobacterales</taxon>
        <taxon>Rhodanobacteraceae</taxon>
        <taxon>Dyella</taxon>
    </lineage>
</organism>
<keyword evidence="1" id="KW-0812">Transmembrane</keyword>
<keyword evidence="1" id="KW-0472">Membrane</keyword>
<dbReference type="EMBL" id="CP008884">
    <property type="protein sequence ID" value="AIF48078.1"/>
    <property type="molecule type" value="Genomic_DNA"/>
</dbReference>
<feature type="transmembrane region" description="Helical" evidence="1">
    <location>
        <begin position="93"/>
        <end position="110"/>
    </location>
</feature>
<feature type="transmembrane region" description="Helical" evidence="1">
    <location>
        <begin position="20"/>
        <end position="41"/>
    </location>
</feature>
<dbReference type="InterPro" id="IPR046289">
    <property type="entry name" value="DUF6326"/>
</dbReference>
<dbReference type="AlphaFoldDB" id="A0A075K7G0"/>
<feature type="transmembrane region" description="Helical" evidence="1">
    <location>
        <begin position="61"/>
        <end position="86"/>
    </location>
</feature>
<reference evidence="2 3" key="1">
    <citation type="submission" date="2014-07" db="EMBL/GenBank/DDBJ databases">
        <title>Complete Genome Sequence of Dyella japonica Strain A8 Isolated from Malaysian Tropical Soil.</title>
        <authorList>
            <person name="Hui R.K.H."/>
            <person name="Chen J.-W."/>
            <person name="Chan K.-G."/>
            <person name="Leung F.C.C."/>
        </authorList>
    </citation>
    <scope>NUCLEOTIDE SEQUENCE [LARGE SCALE GENOMIC DNA]</scope>
    <source>
        <strain evidence="2 3">A8</strain>
    </source>
</reference>
<dbReference type="KEGG" id="dja:HY57_12805"/>